<evidence type="ECO:0000256" key="1">
    <source>
        <dbReference type="SAM" id="MobiDB-lite"/>
    </source>
</evidence>
<accession>A0A8J4VVT6</accession>
<dbReference type="AlphaFoldDB" id="A0A8J4VVT6"/>
<sequence length="184" mass="20440">MNKLKKMALKVIAESLSEEEIAGLKEIVGANLKESEIYDLMHAVGSIWVPWAQMNLLKEQGSVLYVSEVAVCDINHHSVGSWSILIVITLVLLSTCFEDILKKDPTCSNSLTKLVRMHQNGDYCLESLLEMIALQLDSTWKEFALCLLKLSQYDGDQMSVCTNKNEDGQRENPEKVGSFAADGG</sequence>
<name>A0A8J4VVT6_9ROSI</name>
<proteinExistence type="predicted"/>
<comment type="caution">
    <text evidence="2">The sequence shown here is derived from an EMBL/GenBank/DDBJ whole genome shotgun (WGS) entry which is preliminary data.</text>
</comment>
<protein>
    <submittedName>
        <fullName evidence="2">Uncharacterized protein</fullName>
    </submittedName>
</protein>
<dbReference type="PANTHER" id="PTHR36720:SF1">
    <property type="entry name" value="TAF RNA POLYMERASE I SUBUNIT A"/>
    <property type="match status" value="1"/>
</dbReference>
<dbReference type="PANTHER" id="PTHR36720">
    <property type="entry name" value="TAF RNA POLYMERASE I SUBUNIT A"/>
    <property type="match status" value="1"/>
</dbReference>
<evidence type="ECO:0000313" key="2">
    <source>
        <dbReference type="EMBL" id="KAF3962201.1"/>
    </source>
</evidence>
<dbReference type="OrthoDB" id="1899337at2759"/>
<reference evidence="2" key="1">
    <citation type="submission" date="2020-03" db="EMBL/GenBank/DDBJ databases">
        <title>Castanea mollissima Vanexum genome sequencing.</title>
        <authorList>
            <person name="Staton M."/>
        </authorList>
    </citation>
    <scope>NUCLEOTIDE SEQUENCE</scope>
    <source>
        <tissue evidence="2">Leaf</tissue>
    </source>
</reference>
<keyword evidence="3" id="KW-1185">Reference proteome</keyword>
<evidence type="ECO:0000313" key="3">
    <source>
        <dbReference type="Proteomes" id="UP000737018"/>
    </source>
</evidence>
<feature type="region of interest" description="Disordered" evidence="1">
    <location>
        <begin position="162"/>
        <end position="184"/>
    </location>
</feature>
<organism evidence="2 3">
    <name type="scientific">Castanea mollissima</name>
    <name type="common">Chinese chestnut</name>
    <dbReference type="NCBI Taxonomy" id="60419"/>
    <lineage>
        <taxon>Eukaryota</taxon>
        <taxon>Viridiplantae</taxon>
        <taxon>Streptophyta</taxon>
        <taxon>Embryophyta</taxon>
        <taxon>Tracheophyta</taxon>
        <taxon>Spermatophyta</taxon>
        <taxon>Magnoliopsida</taxon>
        <taxon>eudicotyledons</taxon>
        <taxon>Gunneridae</taxon>
        <taxon>Pentapetalae</taxon>
        <taxon>rosids</taxon>
        <taxon>fabids</taxon>
        <taxon>Fagales</taxon>
        <taxon>Fagaceae</taxon>
        <taxon>Castanea</taxon>
    </lineage>
</organism>
<gene>
    <name evidence="2" type="ORF">CMV_013258</name>
</gene>
<feature type="compositionally biased region" description="Basic and acidic residues" evidence="1">
    <location>
        <begin position="164"/>
        <end position="174"/>
    </location>
</feature>
<dbReference type="Proteomes" id="UP000737018">
    <property type="component" value="Unassembled WGS sequence"/>
</dbReference>
<dbReference type="EMBL" id="JRKL02001754">
    <property type="protein sequence ID" value="KAF3962201.1"/>
    <property type="molecule type" value="Genomic_DNA"/>
</dbReference>